<dbReference type="PANTHER" id="PTHR21494">
    <property type="entry name" value="ACTIVATING SIGNAL COINTEGRATOR 1 COMPLEX SUBUNIT 2 ASC-1 COMPLEX SUBUNIT P100"/>
    <property type="match status" value="1"/>
</dbReference>
<evidence type="ECO:0000259" key="2">
    <source>
        <dbReference type="PROSITE" id="PS51140"/>
    </source>
</evidence>
<gene>
    <name evidence="3" type="ORF">BT63DRAFT_427586</name>
</gene>
<dbReference type="Pfam" id="PF02845">
    <property type="entry name" value="CUE"/>
    <property type="match status" value="1"/>
</dbReference>
<evidence type="ECO:0000256" key="1">
    <source>
        <dbReference type="SAM" id="MobiDB-lite"/>
    </source>
</evidence>
<dbReference type="InterPro" id="IPR041800">
    <property type="entry name" value="ASCC2_CUE"/>
</dbReference>
<evidence type="ECO:0000313" key="3">
    <source>
        <dbReference type="EMBL" id="KAF2667187.1"/>
    </source>
</evidence>
<proteinExistence type="predicted"/>
<dbReference type="EMBL" id="MU004238">
    <property type="protein sequence ID" value="KAF2667187.1"/>
    <property type="molecule type" value="Genomic_DNA"/>
</dbReference>
<name>A0A6A6U6W7_9PEZI</name>
<dbReference type="InterPro" id="IPR052586">
    <property type="entry name" value="ASCC2"/>
</dbReference>
<feature type="compositionally biased region" description="Basic residues" evidence="1">
    <location>
        <begin position="638"/>
        <end position="649"/>
    </location>
</feature>
<dbReference type="Gene3D" id="1.10.8.10">
    <property type="entry name" value="DNA helicase RuvA subunit, C-terminal domain"/>
    <property type="match status" value="1"/>
</dbReference>
<protein>
    <recommendedName>
        <fullName evidence="2">CUE domain-containing protein</fullName>
    </recommendedName>
</protein>
<feature type="region of interest" description="Disordered" evidence="1">
    <location>
        <begin position="580"/>
        <end position="649"/>
    </location>
</feature>
<keyword evidence="4" id="KW-1185">Reference proteome</keyword>
<dbReference type="AlphaFoldDB" id="A0A6A6U6W7"/>
<feature type="compositionally biased region" description="Basic and acidic residues" evidence="1">
    <location>
        <begin position="616"/>
        <end position="637"/>
    </location>
</feature>
<evidence type="ECO:0000313" key="4">
    <source>
        <dbReference type="Proteomes" id="UP000799302"/>
    </source>
</evidence>
<organism evidence="3 4">
    <name type="scientific">Microthyrium microscopicum</name>
    <dbReference type="NCBI Taxonomy" id="703497"/>
    <lineage>
        <taxon>Eukaryota</taxon>
        <taxon>Fungi</taxon>
        <taxon>Dikarya</taxon>
        <taxon>Ascomycota</taxon>
        <taxon>Pezizomycotina</taxon>
        <taxon>Dothideomycetes</taxon>
        <taxon>Dothideomycetes incertae sedis</taxon>
        <taxon>Microthyriales</taxon>
        <taxon>Microthyriaceae</taxon>
        <taxon>Microthyrium</taxon>
    </lineage>
</organism>
<dbReference type="CDD" id="cd14364">
    <property type="entry name" value="CUE_ASCC2"/>
    <property type="match status" value="1"/>
</dbReference>
<dbReference type="InterPro" id="IPR003892">
    <property type="entry name" value="CUE"/>
</dbReference>
<dbReference type="GO" id="GO:0043130">
    <property type="term" value="F:ubiquitin binding"/>
    <property type="evidence" value="ECO:0007669"/>
    <property type="project" value="InterPro"/>
</dbReference>
<reference evidence="3" key="1">
    <citation type="journal article" date="2020" name="Stud. Mycol.">
        <title>101 Dothideomycetes genomes: a test case for predicting lifestyles and emergence of pathogens.</title>
        <authorList>
            <person name="Haridas S."/>
            <person name="Albert R."/>
            <person name="Binder M."/>
            <person name="Bloem J."/>
            <person name="Labutti K."/>
            <person name="Salamov A."/>
            <person name="Andreopoulos B."/>
            <person name="Baker S."/>
            <person name="Barry K."/>
            <person name="Bills G."/>
            <person name="Bluhm B."/>
            <person name="Cannon C."/>
            <person name="Castanera R."/>
            <person name="Culley D."/>
            <person name="Daum C."/>
            <person name="Ezra D."/>
            <person name="Gonzalez J."/>
            <person name="Henrissat B."/>
            <person name="Kuo A."/>
            <person name="Liang C."/>
            <person name="Lipzen A."/>
            <person name="Lutzoni F."/>
            <person name="Magnuson J."/>
            <person name="Mondo S."/>
            <person name="Nolan M."/>
            <person name="Ohm R."/>
            <person name="Pangilinan J."/>
            <person name="Park H.-J."/>
            <person name="Ramirez L."/>
            <person name="Alfaro M."/>
            <person name="Sun H."/>
            <person name="Tritt A."/>
            <person name="Yoshinaga Y."/>
            <person name="Zwiers L.-H."/>
            <person name="Turgeon B."/>
            <person name="Goodwin S."/>
            <person name="Spatafora J."/>
            <person name="Crous P."/>
            <person name="Grigoriev I."/>
        </authorList>
    </citation>
    <scope>NUCLEOTIDE SEQUENCE</scope>
    <source>
        <strain evidence="3">CBS 115976</strain>
    </source>
</reference>
<dbReference type="SUPFAM" id="SSF46934">
    <property type="entry name" value="UBA-like"/>
    <property type="match status" value="1"/>
</dbReference>
<dbReference type="InterPro" id="IPR009060">
    <property type="entry name" value="UBA-like_sf"/>
</dbReference>
<feature type="compositionally biased region" description="Low complexity" evidence="1">
    <location>
        <begin position="476"/>
        <end position="485"/>
    </location>
</feature>
<feature type="region of interest" description="Disordered" evidence="1">
    <location>
        <begin position="465"/>
        <end position="499"/>
    </location>
</feature>
<dbReference type="SMART" id="SM00546">
    <property type="entry name" value="CUE"/>
    <property type="match status" value="1"/>
</dbReference>
<feature type="domain" description="CUE" evidence="2">
    <location>
        <begin position="329"/>
        <end position="372"/>
    </location>
</feature>
<dbReference type="Proteomes" id="UP000799302">
    <property type="component" value="Unassembled WGS sequence"/>
</dbReference>
<feature type="compositionally biased region" description="Acidic residues" evidence="1">
    <location>
        <begin position="465"/>
        <end position="475"/>
    </location>
</feature>
<accession>A0A6A6U6W7</accession>
<feature type="compositionally biased region" description="Gly residues" evidence="1">
    <location>
        <begin position="601"/>
        <end position="612"/>
    </location>
</feature>
<dbReference type="PANTHER" id="PTHR21494:SF0">
    <property type="entry name" value="ACTIVATING SIGNAL COINTEGRATOR 1 COMPLEX SUBUNIT 2"/>
    <property type="match status" value="1"/>
</dbReference>
<sequence length="649" mass="71004">MMAGLPAPAPFPPPSIRLHVAPAEWAACLEGWLMLATSYLRLSSVDFQKTITEHGDGVMIFLASYVHEHSSQPAASLLDSTASKSLHKTVYFLCHRVLSLSNIPPVLLQCRFLAELGRTFQGVSSLKTLLSSVWTNNSDDLEKDAQSVKNALIKKLDFGATKAVEEDLKVITPLLFLCPASANFFAIGSDLFDSLTTVFPSVSEEAQQAITAFSYILLTSLISIPKPNISLLSDHLYSLKVNAKLFQSQKKPSLLVSLASNTPMIHRLGSMNASESDPDQEGPSFSRDLSAGLLEFQTQPTFGKKKSKSKGKGKAHAAATDALDTVHIHRMSMITQIQDLFPDLGSGFIAKLFDEYNEDVEQVTAHLLDESLPPHLANADRSEQLESAIHEPHQPASILDPRSTPPLSRRNKFDNDEFDNLAVDASRLHIGKSDADLTADDLISAPTNNKAAILAALAAFDADDDERDDTYDDTDVGGTVDTSVDTADRPDPSSAPVDNSAERLLYTTWKSDASVFARDYGTRHSVRRSNLKQQTGWTDEALEGWAIMLTREPARQRVLERRFGDLWRGEQRVVVRTAWRDEEEGDGSDSTARGGHRGRGGRGGFRGRGGNVAGPPDDKGTQRARRGKEVRGSNRRDGRAKKMARGMGP</sequence>
<dbReference type="OrthoDB" id="5577209at2759"/>
<dbReference type="PROSITE" id="PS51140">
    <property type="entry name" value="CUE"/>
    <property type="match status" value="1"/>
</dbReference>